<protein>
    <submittedName>
        <fullName evidence="1">Uncharacterized protein</fullName>
    </submittedName>
</protein>
<dbReference type="AlphaFoldDB" id="A0A0A9ET21"/>
<sequence>MTTKMTIQTSPMSTEK</sequence>
<reference evidence="1" key="1">
    <citation type="submission" date="2014-09" db="EMBL/GenBank/DDBJ databases">
        <authorList>
            <person name="Magalhaes I.L.F."/>
            <person name="Oliveira U."/>
            <person name="Santos F.R."/>
            <person name="Vidigal T.H.D.A."/>
            <person name="Brescovit A.D."/>
            <person name="Santos A.J."/>
        </authorList>
    </citation>
    <scope>NUCLEOTIDE SEQUENCE</scope>
    <source>
        <tissue evidence="1">Shoot tissue taken approximately 20 cm above the soil surface</tissue>
    </source>
</reference>
<reference evidence="1" key="2">
    <citation type="journal article" date="2015" name="Data Brief">
        <title>Shoot transcriptome of the giant reed, Arundo donax.</title>
        <authorList>
            <person name="Barrero R.A."/>
            <person name="Guerrero F.D."/>
            <person name="Moolhuijzen P."/>
            <person name="Goolsby J.A."/>
            <person name="Tidwell J."/>
            <person name="Bellgard S.E."/>
            <person name="Bellgard M.I."/>
        </authorList>
    </citation>
    <scope>NUCLEOTIDE SEQUENCE</scope>
    <source>
        <tissue evidence="1">Shoot tissue taken approximately 20 cm above the soil surface</tissue>
    </source>
</reference>
<organism evidence="1">
    <name type="scientific">Arundo donax</name>
    <name type="common">Giant reed</name>
    <name type="synonym">Donax arundinaceus</name>
    <dbReference type="NCBI Taxonomy" id="35708"/>
    <lineage>
        <taxon>Eukaryota</taxon>
        <taxon>Viridiplantae</taxon>
        <taxon>Streptophyta</taxon>
        <taxon>Embryophyta</taxon>
        <taxon>Tracheophyta</taxon>
        <taxon>Spermatophyta</taxon>
        <taxon>Magnoliopsida</taxon>
        <taxon>Liliopsida</taxon>
        <taxon>Poales</taxon>
        <taxon>Poaceae</taxon>
        <taxon>PACMAD clade</taxon>
        <taxon>Arundinoideae</taxon>
        <taxon>Arundineae</taxon>
        <taxon>Arundo</taxon>
    </lineage>
</organism>
<accession>A0A0A9ET21</accession>
<name>A0A0A9ET21_ARUDO</name>
<proteinExistence type="predicted"/>
<dbReference type="EMBL" id="GBRH01198738">
    <property type="protein sequence ID" value="JAD99157.1"/>
    <property type="molecule type" value="Transcribed_RNA"/>
</dbReference>
<evidence type="ECO:0000313" key="1">
    <source>
        <dbReference type="EMBL" id="JAD99157.1"/>
    </source>
</evidence>